<comment type="caution">
    <text evidence="1">The sequence shown here is derived from an EMBL/GenBank/DDBJ whole genome shotgun (WGS) entry which is preliminary data.</text>
</comment>
<dbReference type="AlphaFoldDB" id="A0A0F9EJV3"/>
<accession>A0A0F9EJV3</accession>
<sequence>MGIVAECAALRKENKKLKRDNATKTQIISDSKDEIKLVRGDNEFLKNRLSDKEEAKDPYK</sequence>
<evidence type="ECO:0000313" key="1">
    <source>
        <dbReference type="EMBL" id="KKL45190.1"/>
    </source>
</evidence>
<organism evidence="1">
    <name type="scientific">marine sediment metagenome</name>
    <dbReference type="NCBI Taxonomy" id="412755"/>
    <lineage>
        <taxon>unclassified sequences</taxon>
        <taxon>metagenomes</taxon>
        <taxon>ecological metagenomes</taxon>
    </lineage>
</organism>
<proteinExistence type="predicted"/>
<name>A0A0F9EJV3_9ZZZZ</name>
<reference evidence="1" key="1">
    <citation type="journal article" date="2015" name="Nature">
        <title>Complex archaea that bridge the gap between prokaryotes and eukaryotes.</title>
        <authorList>
            <person name="Spang A."/>
            <person name="Saw J.H."/>
            <person name="Jorgensen S.L."/>
            <person name="Zaremba-Niedzwiedzka K."/>
            <person name="Martijn J."/>
            <person name="Lind A.E."/>
            <person name="van Eijk R."/>
            <person name="Schleper C."/>
            <person name="Guy L."/>
            <person name="Ettema T.J."/>
        </authorList>
    </citation>
    <scope>NUCLEOTIDE SEQUENCE</scope>
</reference>
<protein>
    <submittedName>
        <fullName evidence="1">Uncharacterized protein</fullName>
    </submittedName>
</protein>
<dbReference type="EMBL" id="LAZR01034479">
    <property type="protein sequence ID" value="KKL45190.1"/>
    <property type="molecule type" value="Genomic_DNA"/>
</dbReference>
<gene>
    <name evidence="1" type="ORF">LCGC14_2358140</name>
</gene>